<evidence type="ECO:0000256" key="1">
    <source>
        <dbReference type="ARBA" id="ARBA00004123"/>
    </source>
</evidence>
<gene>
    <name evidence="2" type="ORF">QE152_g13873</name>
</gene>
<dbReference type="SUPFAM" id="SSF46689">
    <property type="entry name" value="Homeodomain-like"/>
    <property type="match status" value="1"/>
</dbReference>
<organism evidence="2 3">
    <name type="scientific">Popillia japonica</name>
    <name type="common">Japanese beetle</name>
    <dbReference type="NCBI Taxonomy" id="7064"/>
    <lineage>
        <taxon>Eukaryota</taxon>
        <taxon>Metazoa</taxon>
        <taxon>Ecdysozoa</taxon>
        <taxon>Arthropoda</taxon>
        <taxon>Hexapoda</taxon>
        <taxon>Insecta</taxon>
        <taxon>Pterygota</taxon>
        <taxon>Neoptera</taxon>
        <taxon>Endopterygota</taxon>
        <taxon>Coleoptera</taxon>
        <taxon>Polyphaga</taxon>
        <taxon>Scarabaeiformia</taxon>
        <taxon>Scarabaeidae</taxon>
        <taxon>Rutelinae</taxon>
        <taxon>Popillia</taxon>
    </lineage>
</organism>
<dbReference type="AlphaFoldDB" id="A0AAW1LBA8"/>
<keyword evidence="3" id="KW-1185">Reference proteome</keyword>
<comment type="subcellular location">
    <subcellularLocation>
        <location evidence="1">Nucleus</location>
    </subcellularLocation>
</comment>
<accession>A0AAW1LBA8</accession>
<evidence type="ECO:0000313" key="3">
    <source>
        <dbReference type="Proteomes" id="UP001458880"/>
    </source>
</evidence>
<evidence type="ECO:0008006" key="4">
    <source>
        <dbReference type="Google" id="ProtNLM"/>
    </source>
</evidence>
<comment type="caution">
    <text evidence="2">The sequence shown here is derived from an EMBL/GenBank/DDBJ whole genome shotgun (WGS) entry which is preliminary data.</text>
</comment>
<name>A0AAW1LBA8_POPJA</name>
<dbReference type="EMBL" id="JASPKY010000136">
    <property type="protein sequence ID" value="KAK9731207.1"/>
    <property type="molecule type" value="Genomic_DNA"/>
</dbReference>
<protein>
    <recommendedName>
        <fullName evidence="4">HTH psq-type domain-containing protein</fullName>
    </recommendedName>
</protein>
<dbReference type="Proteomes" id="UP001458880">
    <property type="component" value="Unassembled WGS sequence"/>
</dbReference>
<reference evidence="2 3" key="1">
    <citation type="journal article" date="2024" name="BMC Genomics">
        <title>De novo assembly and annotation of Popillia japonica's genome with initial clues to its potential as an invasive pest.</title>
        <authorList>
            <person name="Cucini C."/>
            <person name="Boschi S."/>
            <person name="Funari R."/>
            <person name="Cardaioli E."/>
            <person name="Iannotti N."/>
            <person name="Marturano G."/>
            <person name="Paoli F."/>
            <person name="Bruttini M."/>
            <person name="Carapelli A."/>
            <person name="Frati F."/>
            <person name="Nardi F."/>
        </authorList>
    </citation>
    <scope>NUCLEOTIDE SEQUENCE [LARGE SCALE GENOMIC DNA]</scope>
    <source>
        <strain evidence="2">DMR45628</strain>
    </source>
</reference>
<proteinExistence type="predicted"/>
<dbReference type="GO" id="GO:0005634">
    <property type="term" value="C:nucleus"/>
    <property type="evidence" value="ECO:0007669"/>
    <property type="project" value="UniProtKB-SubCell"/>
</dbReference>
<dbReference type="Gene3D" id="1.10.10.60">
    <property type="entry name" value="Homeodomain-like"/>
    <property type="match status" value="1"/>
</dbReference>
<dbReference type="InterPro" id="IPR009057">
    <property type="entry name" value="Homeodomain-like_sf"/>
</dbReference>
<evidence type="ECO:0000313" key="2">
    <source>
        <dbReference type="EMBL" id="KAK9731207.1"/>
    </source>
</evidence>
<sequence>MSKRVCLSLAEKIKVLEKVHKGCKKMDVAAKFGNFPSCVSLIIKSRESIIKKTNMDVAAKFGNFPSCVSLIIKSRESIIKKTNVPSSRKRVRVWCYKNVNEAVLRWFSSGPYTSNRTNIDLQASDGWFSARKIRNSIGFKTVSSDSASVS</sequence>